<organism evidence="3 4">
    <name type="scientific">Plasmodium ovale</name>
    <name type="common">malaria parasite P. ovale</name>
    <dbReference type="NCBI Taxonomy" id="36330"/>
    <lineage>
        <taxon>Eukaryota</taxon>
        <taxon>Sar</taxon>
        <taxon>Alveolata</taxon>
        <taxon>Apicomplexa</taxon>
        <taxon>Aconoidasida</taxon>
        <taxon>Haemosporida</taxon>
        <taxon>Plasmodiidae</taxon>
        <taxon>Plasmodium</taxon>
        <taxon>Plasmodium (Plasmodium)</taxon>
    </lineage>
</organism>
<dbReference type="VEuPathDB" id="PlasmoDB:POWCR01_100010900"/>
<evidence type="ECO:0000256" key="1">
    <source>
        <dbReference type="SAM" id="Phobius"/>
    </source>
</evidence>
<keyword evidence="1" id="KW-0472">Membrane</keyword>
<dbReference type="AlphaFoldDB" id="A0A1D3U8G4"/>
<feature type="transmembrane region" description="Helical" evidence="1">
    <location>
        <begin position="430"/>
        <end position="449"/>
    </location>
</feature>
<keyword evidence="1" id="KW-0812">Transmembrane</keyword>
<dbReference type="PROSITE" id="PS51286">
    <property type="entry name" value="RAP"/>
    <property type="match status" value="1"/>
</dbReference>
<keyword evidence="1" id="KW-1133">Transmembrane helix</keyword>
<name>A0A1D3U8G4_PLAOA</name>
<dbReference type="OrthoDB" id="377680at2759"/>
<dbReference type="InterPro" id="IPR013584">
    <property type="entry name" value="RAP"/>
</dbReference>
<dbReference type="Proteomes" id="UP000242942">
    <property type="component" value="Chromosome 10"/>
</dbReference>
<evidence type="ECO:0000313" key="4">
    <source>
        <dbReference type="Proteomes" id="UP000242942"/>
    </source>
</evidence>
<feature type="domain" description="RAP" evidence="2">
    <location>
        <begin position="610"/>
        <end position="680"/>
    </location>
</feature>
<dbReference type="EMBL" id="LT594591">
    <property type="protein sequence ID" value="SCQ16405.1"/>
    <property type="molecule type" value="Genomic_DNA"/>
</dbReference>
<dbReference type="Pfam" id="PF08373">
    <property type="entry name" value="RAP"/>
    <property type="match status" value="1"/>
</dbReference>
<evidence type="ECO:0000313" key="3">
    <source>
        <dbReference type="EMBL" id="SCQ16405.1"/>
    </source>
</evidence>
<proteinExistence type="predicted"/>
<accession>A0A1D3U8G4</accession>
<evidence type="ECO:0000259" key="2">
    <source>
        <dbReference type="PROSITE" id="PS51286"/>
    </source>
</evidence>
<reference evidence="3 4" key="1">
    <citation type="submission" date="2016-06" db="EMBL/GenBank/DDBJ databases">
        <authorList>
            <consortium name="Pathogen Informatics"/>
        </authorList>
    </citation>
    <scope>NUCLEOTIDE SEQUENCE [LARGE SCALE GENOMIC DNA]</scope>
    <source>
        <strain evidence="3">PocGH01</strain>
    </source>
</reference>
<sequence>MLISCIITYPWKPLQRYLQRMTLFIFKRQISWTNTKLIRREEKKIEKTILYIEECIEKERETNNNLLSLKTYFGEGDKLYNVHMNLVKMSYLLKNMRINEKKWVSIYHQISVLHPLDEKMFKMSKTLCNYGQKYACKDIKVGSEQNCMTNNELNLPYSEIQRSVCKEYNLLNLQLCYSFVLKICIHSLLNYLPMYTICDYLSILRGCQRFFNFFFQLHNRRYIKKLNFIYLYSISHNFRENVKMLKNVDGILKWEKKTNWCYQYEEIYNLKYHQTFVLKVDLMVRVLGSIKYDALGCENAPSRDDNFAKLVTFFCAKTKMGIIDEQSVLNFLNFCENRIGNGKTKSNNYIYISIISIMYYSRIVHNELVSHFVKAFRRMQDCVQLSKKDIFLSGLKLLTLVRRSSDSVHIYNYCKWYILKNSLMENRENMVYVLKFFFVSCIIGIFDIYMGRLYINFLKKNQRANWKSSFVYKTYYTLLGWDIIINTFIKDLNDERRNNLQMVFLNFYDKTVHSIHSHDMYSEAYTILHGNNHPNWYAEINALMMFYREKIREGTKNNIEENNYYNQRTIFHILKKFYSKHHIMYEYVTKEQITLDILIQFCKKNIYKNIAIEFNGRTHYNLLIQKESSFEHVHYYRMVETYNTKYKKWLLSNLPLSLIYIPYYHWNTLNYAHQVNYITNSIENAQ</sequence>
<protein>
    <submittedName>
        <fullName evidence="3">RAP protein, putative</fullName>
    </submittedName>
</protein>
<keyword evidence="4" id="KW-1185">Reference proteome</keyword>
<gene>
    <name evidence="3" type="primary">PocGH01_10015600</name>
    <name evidence="3" type="ORF">POCGH01_10015600</name>
</gene>
<dbReference type="VEuPathDB" id="PlasmoDB:PocGH01_10015600"/>